<dbReference type="PROSITE" id="PS51257">
    <property type="entry name" value="PROKAR_LIPOPROTEIN"/>
    <property type="match status" value="1"/>
</dbReference>
<evidence type="ECO:0008006" key="4">
    <source>
        <dbReference type="Google" id="ProtNLM"/>
    </source>
</evidence>
<feature type="chain" id="PRO_5032910443" description="Beta-lactamase-inhibitor-like PepSY-like domain-containing protein" evidence="1">
    <location>
        <begin position="22"/>
        <end position="441"/>
    </location>
</feature>
<reference evidence="2 3" key="1">
    <citation type="submission" date="2020-08" db="EMBL/GenBank/DDBJ databases">
        <title>Genomic Encyclopedia of Type Strains, Phase IV (KMG-IV): sequencing the most valuable type-strain genomes for metagenomic binning, comparative biology and taxonomic classification.</title>
        <authorList>
            <person name="Goeker M."/>
        </authorList>
    </citation>
    <scope>NUCLEOTIDE SEQUENCE [LARGE SCALE GENOMIC DNA]</scope>
    <source>
        <strain evidence="2 3">DSM 104969</strain>
    </source>
</reference>
<evidence type="ECO:0000256" key="1">
    <source>
        <dbReference type="SAM" id="SignalP"/>
    </source>
</evidence>
<dbReference type="EMBL" id="JACIEP010000001">
    <property type="protein sequence ID" value="MBB4034121.1"/>
    <property type="molecule type" value="Genomic_DNA"/>
</dbReference>
<evidence type="ECO:0000313" key="3">
    <source>
        <dbReference type="Proteomes" id="UP000555103"/>
    </source>
</evidence>
<feature type="signal peptide" evidence="1">
    <location>
        <begin position="1"/>
        <end position="21"/>
    </location>
</feature>
<protein>
    <recommendedName>
        <fullName evidence="4">Beta-lactamase-inhibitor-like PepSY-like domain-containing protein</fullName>
    </recommendedName>
</protein>
<dbReference type="AlphaFoldDB" id="A0A840CFY2"/>
<keyword evidence="1" id="KW-0732">Signal</keyword>
<name>A0A840CFY2_9BACT</name>
<gene>
    <name evidence="2" type="ORF">GGR21_000006</name>
</gene>
<dbReference type="RefSeq" id="WP_183305102.1">
    <property type="nucleotide sequence ID" value="NZ_JACIEP010000001.1"/>
</dbReference>
<organism evidence="2 3">
    <name type="scientific">Dysgonomonas hofstadii</name>
    <dbReference type="NCBI Taxonomy" id="637886"/>
    <lineage>
        <taxon>Bacteria</taxon>
        <taxon>Pseudomonadati</taxon>
        <taxon>Bacteroidota</taxon>
        <taxon>Bacteroidia</taxon>
        <taxon>Bacteroidales</taxon>
        <taxon>Dysgonomonadaceae</taxon>
        <taxon>Dysgonomonas</taxon>
    </lineage>
</organism>
<dbReference type="SUPFAM" id="SSF160574">
    <property type="entry name" value="BT0923-like"/>
    <property type="match status" value="2"/>
</dbReference>
<proteinExistence type="predicted"/>
<accession>A0A840CFY2</accession>
<evidence type="ECO:0000313" key="2">
    <source>
        <dbReference type="EMBL" id="MBB4034121.1"/>
    </source>
</evidence>
<dbReference type="Proteomes" id="UP000555103">
    <property type="component" value="Unassembled WGS sequence"/>
</dbReference>
<keyword evidence="3" id="KW-1185">Reference proteome</keyword>
<sequence length="441" mass="49412">MKKLLLILCLLAGMIALSSCSDDNDKQPDLGFGDLPASSQEFLAQYFPDNKVVSVSFDFPISLIEKSTGGNTSQETIYIYALLEGNTSVAFSYNNGDWIEIFAQNGIPVSATKILDEYVYQKLTEKEPQAKITTLTAFYDHSIMIWLNNGNSYAQTELLAYSGKTLAEANITDNNVVTKVTDFLKRNHIGLNSNLLGRIFKITETEGTAYRLFMGNIVVISFDEDVAWIHAEINDYVDNSSIKSAETLLSTIAENEMPASISDAIKGQSNLGGIRIIAFYGDGNYGLRFKNKDLLVNENTGIVPPPVNAADKLMSDYYDIISYKHVYPDGLTLVGAYEYNSTFLYEGKDNDVTIEVDMDGNWIKINASYIENGKVVYISLPSEIVKELPVTTTNYLNNNYKDKEIYSLIHNSKGYTVYVEKKYMLYFNEDGSYRTMLEITQ</sequence>
<comment type="caution">
    <text evidence="2">The sequence shown here is derived from an EMBL/GenBank/DDBJ whole genome shotgun (WGS) entry which is preliminary data.</text>
</comment>
<dbReference type="Gene3D" id="3.40.1420.30">
    <property type="match status" value="2"/>
</dbReference>